<feature type="compositionally biased region" description="Basic and acidic residues" evidence="3">
    <location>
        <begin position="653"/>
        <end position="663"/>
    </location>
</feature>
<dbReference type="Pfam" id="PF13854">
    <property type="entry name" value="Kelch_HCF"/>
    <property type="match status" value="1"/>
</dbReference>
<keyword evidence="1" id="KW-0677">Repeat</keyword>
<dbReference type="Gene3D" id="2.120.10.30">
    <property type="entry name" value="TolB, C-terminal domain"/>
    <property type="match status" value="1"/>
</dbReference>
<feature type="compositionally biased region" description="Basic and acidic residues" evidence="3">
    <location>
        <begin position="596"/>
        <end position="622"/>
    </location>
</feature>
<dbReference type="PANTHER" id="PTHR46003">
    <property type="entry name" value="HOST CELL FACTOR"/>
    <property type="match status" value="1"/>
</dbReference>
<evidence type="ECO:0000256" key="3">
    <source>
        <dbReference type="SAM" id="MobiDB-lite"/>
    </source>
</evidence>
<dbReference type="SUPFAM" id="SSF101898">
    <property type="entry name" value="NHL repeat"/>
    <property type="match status" value="1"/>
</dbReference>
<feature type="compositionally biased region" description="Low complexity" evidence="3">
    <location>
        <begin position="681"/>
        <end position="694"/>
    </location>
</feature>
<feature type="repeat" description="NHL" evidence="2">
    <location>
        <begin position="403"/>
        <end position="447"/>
    </location>
</feature>
<evidence type="ECO:0000256" key="2">
    <source>
        <dbReference type="PROSITE-ProRule" id="PRU00504"/>
    </source>
</evidence>
<dbReference type="Gene3D" id="2.120.10.80">
    <property type="entry name" value="Kelch-type beta propeller"/>
    <property type="match status" value="2"/>
</dbReference>
<proteinExistence type="predicted"/>
<dbReference type="EMBL" id="CAXLJM020000064">
    <property type="protein sequence ID" value="CAL8120746.1"/>
    <property type="molecule type" value="Genomic_DNA"/>
</dbReference>
<feature type="region of interest" description="Disordered" evidence="3">
    <location>
        <begin position="591"/>
        <end position="709"/>
    </location>
</feature>
<dbReference type="SUPFAM" id="SSF117281">
    <property type="entry name" value="Kelch motif"/>
    <property type="match status" value="2"/>
</dbReference>
<feature type="compositionally biased region" description="Polar residues" evidence="3">
    <location>
        <begin position="626"/>
        <end position="638"/>
    </location>
</feature>
<dbReference type="Proteomes" id="UP001642540">
    <property type="component" value="Unassembled WGS sequence"/>
</dbReference>
<feature type="repeat" description="NHL" evidence="2">
    <location>
        <begin position="513"/>
        <end position="544"/>
    </location>
</feature>
<accession>A0ABP1RA37</accession>
<organism evidence="5 6">
    <name type="scientific">Orchesella dallaii</name>
    <dbReference type="NCBI Taxonomy" id="48710"/>
    <lineage>
        <taxon>Eukaryota</taxon>
        <taxon>Metazoa</taxon>
        <taxon>Ecdysozoa</taxon>
        <taxon>Arthropoda</taxon>
        <taxon>Hexapoda</taxon>
        <taxon>Collembola</taxon>
        <taxon>Entomobryomorpha</taxon>
        <taxon>Entomobryoidea</taxon>
        <taxon>Orchesellidae</taxon>
        <taxon>Orchesellinae</taxon>
        <taxon>Orchesella</taxon>
    </lineage>
</organism>
<dbReference type="InterPro" id="IPR011042">
    <property type="entry name" value="6-blade_b-propeller_TolB-like"/>
</dbReference>
<dbReference type="InterPro" id="IPR015915">
    <property type="entry name" value="Kelch-typ_b-propeller"/>
</dbReference>
<dbReference type="Gene3D" id="6.10.250.2590">
    <property type="match status" value="1"/>
</dbReference>
<keyword evidence="6" id="KW-1185">Reference proteome</keyword>
<evidence type="ECO:0000313" key="6">
    <source>
        <dbReference type="Proteomes" id="UP001642540"/>
    </source>
</evidence>
<evidence type="ECO:0000256" key="1">
    <source>
        <dbReference type="ARBA" id="ARBA00022737"/>
    </source>
</evidence>
<reference evidence="5 6" key="1">
    <citation type="submission" date="2024-08" db="EMBL/GenBank/DDBJ databases">
        <authorList>
            <person name="Cucini C."/>
            <person name="Frati F."/>
        </authorList>
    </citation>
    <scope>NUCLEOTIDE SEQUENCE [LARGE SCALE GENOMIC DNA]</scope>
</reference>
<feature type="compositionally biased region" description="Low complexity" evidence="3">
    <location>
        <begin position="664"/>
        <end position="674"/>
    </location>
</feature>
<dbReference type="InterPro" id="IPR043536">
    <property type="entry name" value="HCF1/2"/>
</dbReference>
<name>A0ABP1RA37_9HEXA</name>
<comment type="caution">
    <text evidence="5">The sequence shown here is derived from an EMBL/GenBank/DDBJ whole genome shotgun (WGS) entry which is preliminary data.</text>
</comment>
<feature type="compositionally biased region" description="Pro residues" evidence="3">
    <location>
        <begin position="1382"/>
        <end position="1391"/>
    </location>
</feature>
<feature type="repeat" description="NHL" evidence="2">
    <location>
        <begin position="358"/>
        <end position="399"/>
    </location>
</feature>
<feature type="region of interest" description="Disordered" evidence="3">
    <location>
        <begin position="1362"/>
        <end position="1397"/>
    </location>
</feature>
<dbReference type="PANTHER" id="PTHR46003:SF1">
    <property type="entry name" value="HOST CELL FACTOR"/>
    <property type="match status" value="1"/>
</dbReference>
<dbReference type="PROSITE" id="PS51125">
    <property type="entry name" value="NHL"/>
    <property type="match status" value="3"/>
</dbReference>
<feature type="compositionally biased region" description="Low complexity" evidence="3">
    <location>
        <begin position="1367"/>
        <end position="1381"/>
    </location>
</feature>
<sequence length="1397" mass="154664">MEISLHDDLLGLEISDSSSKSLPTNGFCSIETSPDETFLSEKVLKSFVDRFCSDSPCSSSTPKTNLHSKANDAFAILSDTPIGGIQEGMFNVPLAPVEATFINGFGNNALSAKSFTETTSSEWSSVGSKTIFTSSCDVRRFGWDLWIDNAIHQCITSPPLPARVIGPPSLNIFCSKSFNLVKHLVTIVIRVHNLPLVMAMTLEMVEAMVTSPTGKRQPCFVHRVDNLMPRSFTASFKAGDEAGFYEVQVKVVNPMKTWSVGNAESQDDRILTGFIKIPVTRIYSDDSMTAKVIISCKSKAAELLSPSYNSDVDYRKFRSRKLWGLTANPCTNNLFYTDRCSNEVTCVDPWGRTLFRFSQFYRNSTENLSCPTGITHDSTHGRLLIVDKNKHRVCFFSMDGQFISSFGSFGRDDGLFRYPWDVAVSPDGQHIVVSDPINRRIQLFDLYGNFLRKFSPFDKNLGHIQYTYQFDHPRGVTFDGTGNFIYVTDFVVDNVIQIPLDLSPLHYVLPERQLCRPQGITVDDVCNLLIADSKNNCIRQVSPKGDLLSNVTKVLDHPIQFPMNVTTLAGGYVAVLDGTFRIYQQLTVFDMSPPREGTKEGSSKASDKTGEDIVDSGSKDLDSPLANLSSPQSTSINQEARLEVIKSKTQNVESEHGSHDKALSKLSTSSTGLKRPPPPSVVVSTSSSSDSSSTGKRSRASIIREPASTPRAPTFSSKLVRWLPLIVNTGLDCNTIPTIPIPRIGHRAVMLNSKLIMFGGGNQQIMHELLVFDIPSKTWSMPQEKGDIPVGRASYGMDTLGNKIYIFGGIIEHGYYVNELYLLDVDSWTWTKLNPTGEIPCARHGHSFTRLNNSFYVFGGLTDDTPNPPRMELPRFLGDFFKLNVSSNLEEISWEIPNVFGSMPGPRESHSAVAHSSSSRRYNRLIIYGGMCGMRLNDLYVMDVDTRVWTKPTVRGIPPAPRSMHSANVVGNIMYVFGGWTPVSDHPKVDKRKCREVQNVWKVSSELHCLNLETLTWEQVMQRNDTNYWPKARAGHCSAAGQTSIFIWGGKDGFNLDENGRQVCHPEMLELVVEKPGMPGKVQLVGASCNSMVVGWKAVEGADSYVIQCCTYELPVLTPPPPVQMPQPAIRNPPPIPVVIPMPMSAQGKLVIPPTSTTIRIKQEPLDQDSQQVPQLKLACRQPIPITLLRGPHPSLSVPNVMPIVLSGGANRMPSQGLQYRLPTGQIITLQSPISQGARLSQPQRFQFLSRPIQFPQVQRQQQQQQPALNFFRNPNQVNYQQLYYSNSGYQQGAQRIYCIPQSRPGLSGGPAFAPVPYPIQQQQQQAAAITCTYFEEPSLQRPLQTGSRQMGVGFGRLPQVPVTGLAPRAAPPFTSTSSASAPPPPPPPPSRNFSFK</sequence>
<gene>
    <name evidence="5" type="ORF">ODALV1_LOCUS19074</name>
</gene>
<dbReference type="InterPro" id="IPR001258">
    <property type="entry name" value="NHL_repeat"/>
</dbReference>
<feature type="domain" description="Host cell factor Kelch-repeats" evidence="4">
    <location>
        <begin position="738"/>
        <end position="1065"/>
    </location>
</feature>
<evidence type="ECO:0000259" key="4">
    <source>
        <dbReference type="Pfam" id="PF13854"/>
    </source>
</evidence>
<evidence type="ECO:0000313" key="5">
    <source>
        <dbReference type="EMBL" id="CAL8120746.1"/>
    </source>
</evidence>
<dbReference type="InterPro" id="IPR059124">
    <property type="entry name" value="Kelch_HCF"/>
</dbReference>
<protein>
    <recommendedName>
        <fullName evidence="4">Host cell factor Kelch-repeats domain-containing protein</fullName>
    </recommendedName>
</protein>